<sequence length="244" mass="28285">MTKRRTRQYYVACLVARLAAFGALIVYGADYALQEDLYAGLDRFSLLTVLWLALMASMAFRLFPSKIESMGCQKEFAARCRPTGKAPERSELRQANRGAWWVLATWTAVNALFFLGYALKWYDERMLVCLAGFYGVCDIICILFYCPFQSWMMHNRCCTTCRIYNWDYLMLCTPLLAIRSFYTWSACALAAVIFLRWEIVFHRSPERFFERSNDALKCSQCQEQLCAYKRHLTAAGKRNTAGEH</sequence>
<keyword evidence="1" id="KW-0472">Membrane</keyword>
<organism evidence="2 3">
    <name type="scientific">Oscillibacter hominis</name>
    <dbReference type="NCBI Taxonomy" id="2763056"/>
    <lineage>
        <taxon>Bacteria</taxon>
        <taxon>Bacillati</taxon>
        <taxon>Bacillota</taxon>
        <taxon>Clostridia</taxon>
        <taxon>Eubacteriales</taxon>
        <taxon>Oscillospiraceae</taxon>
        <taxon>Oscillibacter</taxon>
    </lineage>
</organism>
<feature type="transmembrane region" description="Helical" evidence="1">
    <location>
        <begin position="125"/>
        <end position="148"/>
    </location>
</feature>
<feature type="transmembrane region" description="Helical" evidence="1">
    <location>
        <begin position="44"/>
        <end position="63"/>
    </location>
</feature>
<protein>
    <submittedName>
        <fullName evidence="2">Uncharacterized protein</fullName>
    </submittedName>
</protein>
<name>A0A7G9B294_9FIRM</name>
<evidence type="ECO:0000313" key="2">
    <source>
        <dbReference type="EMBL" id="QNL43675.1"/>
    </source>
</evidence>
<keyword evidence="1" id="KW-0812">Transmembrane</keyword>
<proteinExistence type="predicted"/>
<reference evidence="2 3" key="1">
    <citation type="submission" date="2020-08" db="EMBL/GenBank/DDBJ databases">
        <authorList>
            <person name="Liu C."/>
            <person name="Sun Q."/>
        </authorList>
    </citation>
    <scope>NUCLEOTIDE SEQUENCE [LARGE SCALE GENOMIC DNA]</scope>
    <source>
        <strain evidence="2 3">NSJ-62</strain>
    </source>
</reference>
<gene>
    <name evidence="2" type="ORF">H8790_09355</name>
</gene>
<keyword evidence="3" id="KW-1185">Reference proteome</keyword>
<feature type="transmembrane region" description="Helical" evidence="1">
    <location>
        <begin position="99"/>
        <end position="119"/>
    </location>
</feature>
<dbReference type="EMBL" id="CP060490">
    <property type="protein sequence ID" value="QNL43675.1"/>
    <property type="molecule type" value="Genomic_DNA"/>
</dbReference>
<dbReference type="Proteomes" id="UP000515960">
    <property type="component" value="Chromosome"/>
</dbReference>
<evidence type="ECO:0000313" key="3">
    <source>
        <dbReference type="Proteomes" id="UP000515960"/>
    </source>
</evidence>
<dbReference type="KEGG" id="ohi:H8790_09355"/>
<dbReference type="RefSeq" id="WP_187332266.1">
    <property type="nucleotide sequence ID" value="NZ_CP060490.1"/>
</dbReference>
<dbReference type="AlphaFoldDB" id="A0A7G9B294"/>
<evidence type="ECO:0000256" key="1">
    <source>
        <dbReference type="SAM" id="Phobius"/>
    </source>
</evidence>
<keyword evidence="1" id="KW-1133">Transmembrane helix</keyword>
<accession>A0A7G9B294</accession>
<feature type="transmembrane region" description="Helical" evidence="1">
    <location>
        <begin position="168"/>
        <end position="195"/>
    </location>
</feature>